<dbReference type="SUPFAM" id="SSF51703">
    <property type="entry name" value="Cobalamin (vitamin B12)-dependent enzymes"/>
    <property type="match status" value="1"/>
</dbReference>
<dbReference type="GO" id="GO:0016866">
    <property type="term" value="F:intramolecular transferase activity"/>
    <property type="evidence" value="ECO:0007669"/>
    <property type="project" value="InterPro"/>
</dbReference>
<gene>
    <name evidence="2" type="ORF">SAMN04487911_12046</name>
</gene>
<dbReference type="RefSeq" id="WP_072765041.1">
    <property type="nucleotide sequence ID" value="NZ_FQYX01000020.1"/>
</dbReference>
<evidence type="ECO:0000313" key="2">
    <source>
        <dbReference type="EMBL" id="SHJ41489.1"/>
    </source>
</evidence>
<accession>A0A1M6J498</accession>
<name>A0A1M6J498_9FLAO</name>
<keyword evidence="3" id="KW-1185">Reference proteome</keyword>
<evidence type="ECO:0000259" key="1">
    <source>
        <dbReference type="Pfam" id="PF01642"/>
    </source>
</evidence>
<dbReference type="Proteomes" id="UP000184231">
    <property type="component" value="Unassembled WGS sequence"/>
</dbReference>
<dbReference type="PANTHER" id="PTHR48101:SF1">
    <property type="entry name" value="METHYLMALONYL-COA MUTASE, LARGE SUBUNIT"/>
    <property type="match status" value="1"/>
</dbReference>
<reference evidence="2 3" key="1">
    <citation type="submission" date="2016-11" db="EMBL/GenBank/DDBJ databases">
        <authorList>
            <person name="Jaros S."/>
            <person name="Januszkiewicz K."/>
            <person name="Wedrychowicz H."/>
        </authorList>
    </citation>
    <scope>NUCLEOTIDE SEQUENCE [LARGE SCALE GENOMIC DNA]</scope>
    <source>
        <strain evidence="2 3">CGMCC 1.8863</strain>
    </source>
</reference>
<protein>
    <submittedName>
        <fullName evidence="2">Methylmalonyl-CoA mutase</fullName>
    </submittedName>
</protein>
<dbReference type="STRING" id="558155.SAMN04487911_12046"/>
<evidence type="ECO:0000313" key="3">
    <source>
        <dbReference type="Proteomes" id="UP000184231"/>
    </source>
</evidence>
<proteinExistence type="predicted"/>
<dbReference type="InterPro" id="IPR006099">
    <property type="entry name" value="MeMalonylCoA_mutase_a/b_cat"/>
</dbReference>
<dbReference type="OrthoDB" id="9762378at2"/>
<sequence>MDKPDLFSDFSETSSKAWKQKIQVDLKGADYNETLVWESPEGIKVKPFYNSEDLIDLPLNSFPQESKWRICQKIFAGNAIVANDKALDAISRGAESIYFTVPSPETEIQELLKGIDLRTTPIYFNLQFLSENYTKSILEFSKNKSAKIFLNIDIIGHLARQGNWFVNLKEDHQNLDAIVSLGHATTLGVDMALYQNAGANITQQLAYALAHANEYLNHLNNTLEAGMQQHTITFIVAVGSDYFFEIAKLRALRRLFASLATEYGANPNCHIIGMPSKRNKTIYDYNTNLLRTTTECMSAILGEANTICNTPYDAIYHRDNEFAERMARNQLLILKNESYFDKVNNPSAGSYYIETLTHQLASKALELFKLIEKGGGFLVQLKEHQIQKKIKESAGKEEQLFNYKEKILVGTNKYRSKEDTMKDMLELYPFVKTKARKTLIEPIIEKRLSETLEQNRLKQEQP</sequence>
<dbReference type="CDD" id="cd03677">
    <property type="entry name" value="MM_CoA_mutase_beta"/>
    <property type="match status" value="1"/>
</dbReference>
<dbReference type="AlphaFoldDB" id="A0A1M6J498"/>
<dbReference type="InterPro" id="IPR016176">
    <property type="entry name" value="Cbl-dep_enz_cat"/>
</dbReference>
<dbReference type="GO" id="GO:0031419">
    <property type="term" value="F:cobalamin binding"/>
    <property type="evidence" value="ECO:0007669"/>
    <property type="project" value="InterPro"/>
</dbReference>
<dbReference type="Gene3D" id="3.20.20.240">
    <property type="entry name" value="Methylmalonyl-CoA mutase"/>
    <property type="match status" value="1"/>
</dbReference>
<feature type="domain" description="Methylmalonyl-CoA mutase alpha/beta chain catalytic" evidence="1">
    <location>
        <begin position="109"/>
        <end position="447"/>
    </location>
</feature>
<dbReference type="PANTHER" id="PTHR48101">
    <property type="entry name" value="METHYLMALONYL-COA MUTASE, MITOCHONDRIAL-RELATED"/>
    <property type="match status" value="1"/>
</dbReference>
<organism evidence="2 3">
    <name type="scientific">Arenibacter nanhaiticus</name>
    <dbReference type="NCBI Taxonomy" id="558155"/>
    <lineage>
        <taxon>Bacteria</taxon>
        <taxon>Pseudomonadati</taxon>
        <taxon>Bacteroidota</taxon>
        <taxon>Flavobacteriia</taxon>
        <taxon>Flavobacteriales</taxon>
        <taxon>Flavobacteriaceae</taxon>
        <taxon>Arenibacter</taxon>
    </lineage>
</organism>
<dbReference type="Pfam" id="PF01642">
    <property type="entry name" value="MM_CoA_mutase"/>
    <property type="match status" value="1"/>
</dbReference>
<dbReference type="EMBL" id="FQYX01000020">
    <property type="protein sequence ID" value="SHJ41489.1"/>
    <property type="molecule type" value="Genomic_DNA"/>
</dbReference>